<feature type="transmembrane region" description="Helical" evidence="8">
    <location>
        <begin position="430"/>
        <end position="449"/>
    </location>
</feature>
<feature type="compositionally biased region" description="Polar residues" evidence="7">
    <location>
        <begin position="9"/>
        <end position="19"/>
    </location>
</feature>
<feature type="transmembrane region" description="Helical" evidence="8">
    <location>
        <begin position="520"/>
        <end position="540"/>
    </location>
</feature>
<evidence type="ECO:0000313" key="11">
    <source>
        <dbReference type="Proteomes" id="UP000616885"/>
    </source>
</evidence>
<dbReference type="InterPro" id="IPR020846">
    <property type="entry name" value="MFS_dom"/>
</dbReference>
<name>A0A8H7NJS9_BIOOC</name>
<dbReference type="AlphaFoldDB" id="A0A8H7NJS9"/>
<evidence type="ECO:0000256" key="2">
    <source>
        <dbReference type="ARBA" id="ARBA00008335"/>
    </source>
</evidence>
<accession>A0A8H7NJS9</accession>
<feature type="region of interest" description="Disordered" evidence="7">
    <location>
        <begin position="1"/>
        <end position="86"/>
    </location>
</feature>
<evidence type="ECO:0000256" key="5">
    <source>
        <dbReference type="ARBA" id="ARBA00023136"/>
    </source>
</evidence>
<keyword evidence="5 8" id="KW-0472">Membrane</keyword>
<feature type="transmembrane region" description="Helical" evidence="8">
    <location>
        <begin position="212"/>
        <end position="231"/>
    </location>
</feature>
<dbReference type="CDD" id="cd17323">
    <property type="entry name" value="MFS_Tpo1_MDR_like"/>
    <property type="match status" value="1"/>
</dbReference>
<feature type="compositionally biased region" description="Polar residues" evidence="7">
    <location>
        <begin position="40"/>
        <end position="52"/>
    </location>
</feature>
<comment type="similarity">
    <text evidence="2">Belongs to the major facilitator superfamily.</text>
</comment>
<evidence type="ECO:0000259" key="9">
    <source>
        <dbReference type="PROSITE" id="PS50850"/>
    </source>
</evidence>
<dbReference type="Proteomes" id="UP000616885">
    <property type="component" value="Unassembled WGS sequence"/>
</dbReference>
<feature type="transmembrane region" description="Helical" evidence="8">
    <location>
        <begin position="345"/>
        <end position="369"/>
    </location>
</feature>
<protein>
    <recommendedName>
        <fullName evidence="9">Major facilitator superfamily (MFS) profile domain-containing protein</fullName>
    </recommendedName>
</protein>
<comment type="subcellular location">
    <subcellularLocation>
        <location evidence="1">Membrane</location>
        <topology evidence="1">Multi-pass membrane protein</topology>
    </subcellularLocation>
</comment>
<dbReference type="GO" id="GO:0016020">
    <property type="term" value="C:membrane"/>
    <property type="evidence" value="ECO:0007669"/>
    <property type="project" value="UniProtKB-SubCell"/>
</dbReference>
<keyword evidence="3 8" id="KW-0812">Transmembrane</keyword>
<feature type="domain" description="Major facilitator superfamily (MFS) profile" evidence="9">
    <location>
        <begin position="120"/>
        <end position="547"/>
    </location>
</feature>
<sequence length="556" mass="60113">MAADPQPKPTTSAGNSLLSTIRGDDDKSSTGAKPDEALSDTDTNPPAATTKTNEADDSAQASPSLSQENTDLEKGPEKPTDSANEKEIEAASVDGNIVFWDGPDDPENPLNWPNWVKWSNCALISLLTFVEPLASSIFAPGVPLVLQEFNTTNTELAAFVVSVYVLGFAFGPMILAPLSEMVGRVPVYHVCNVFFLAFTIACAKAPSMGALIVFRFLAGTFGAAPMTNGGGSIADMFTPEQRAGVMAVFTVGPLIGPIIGPVIGGFLTESKGWRWDFWLITIVAGAITIAMAALMRESYAPIVLSRKAARLRKETGNPNLRSKMDGGRTKAELFKHSIIRPSKMLVFSPLCAIFAIYLGLCYGYLYLLFTSVTFVFESTYKFSTNTVGLVYLGLGVGCIIGMGIFAWDAQREVKRSIENGGLKPEVRLKILPYGALIFPIGFFIYGWTAHHVTHWIGPIIGLVIIGIANLICFMTICVYLVDSFETYSASALASNTIIRSFAGALLPLCGLKMYDKLGLGWGNTMLGLIAVPLIPVSFLIKRYGEKLRTKYEIKNL</sequence>
<proteinExistence type="inferred from homology"/>
<keyword evidence="6" id="KW-0325">Glycoprotein</keyword>
<dbReference type="SUPFAM" id="SSF103473">
    <property type="entry name" value="MFS general substrate transporter"/>
    <property type="match status" value="1"/>
</dbReference>
<gene>
    <name evidence="10" type="ORF">IM811_007929</name>
</gene>
<feature type="transmembrane region" description="Helical" evidence="8">
    <location>
        <begin position="156"/>
        <end position="175"/>
    </location>
</feature>
<comment type="caution">
    <text evidence="10">The sequence shown here is derived from an EMBL/GenBank/DDBJ whole genome shotgun (WGS) entry which is preliminary data.</text>
</comment>
<dbReference type="PANTHER" id="PTHR23502:SF68">
    <property type="entry name" value="MULTIDRUG TRANSPORTER, PUTATIVE (AFU_ORTHOLOGUE AFUA_3G01120)-RELATED"/>
    <property type="match status" value="1"/>
</dbReference>
<feature type="transmembrane region" description="Helical" evidence="8">
    <location>
        <begin position="492"/>
        <end position="514"/>
    </location>
</feature>
<evidence type="ECO:0000313" key="10">
    <source>
        <dbReference type="EMBL" id="KAF9756985.1"/>
    </source>
</evidence>
<dbReference type="EMBL" id="JADCTT010000002">
    <property type="protein sequence ID" value="KAF9756985.1"/>
    <property type="molecule type" value="Genomic_DNA"/>
</dbReference>
<dbReference type="InterPro" id="IPR036259">
    <property type="entry name" value="MFS_trans_sf"/>
</dbReference>
<feature type="compositionally biased region" description="Basic and acidic residues" evidence="7">
    <location>
        <begin position="71"/>
        <end position="86"/>
    </location>
</feature>
<evidence type="ECO:0000256" key="6">
    <source>
        <dbReference type="ARBA" id="ARBA00023180"/>
    </source>
</evidence>
<dbReference type="InterPro" id="IPR011701">
    <property type="entry name" value="MFS"/>
</dbReference>
<feature type="transmembrane region" description="Helical" evidence="8">
    <location>
        <begin position="243"/>
        <end position="263"/>
    </location>
</feature>
<dbReference type="Pfam" id="PF07690">
    <property type="entry name" value="MFS_1"/>
    <property type="match status" value="1"/>
</dbReference>
<organism evidence="10 11">
    <name type="scientific">Bionectria ochroleuca</name>
    <name type="common">Gliocladium roseum</name>
    <dbReference type="NCBI Taxonomy" id="29856"/>
    <lineage>
        <taxon>Eukaryota</taxon>
        <taxon>Fungi</taxon>
        <taxon>Dikarya</taxon>
        <taxon>Ascomycota</taxon>
        <taxon>Pezizomycotina</taxon>
        <taxon>Sordariomycetes</taxon>
        <taxon>Hypocreomycetidae</taxon>
        <taxon>Hypocreales</taxon>
        <taxon>Bionectriaceae</taxon>
        <taxon>Clonostachys</taxon>
    </lineage>
</organism>
<feature type="transmembrane region" description="Helical" evidence="8">
    <location>
        <begin position="275"/>
        <end position="295"/>
    </location>
</feature>
<dbReference type="GO" id="GO:0022857">
    <property type="term" value="F:transmembrane transporter activity"/>
    <property type="evidence" value="ECO:0007669"/>
    <property type="project" value="InterPro"/>
</dbReference>
<evidence type="ECO:0000256" key="7">
    <source>
        <dbReference type="SAM" id="MobiDB-lite"/>
    </source>
</evidence>
<evidence type="ECO:0000256" key="8">
    <source>
        <dbReference type="SAM" id="Phobius"/>
    </source>
</evidence>
<reference evidence="10" key="1">
    <citation type="submission" date="2020-10" db="EMBL/GenBank/DDBJ databases">
        <title>High-Quality Genome Resource of Clonostachys rosea strain S41 by Oxford Nanopore Long-Read Sequencing.</title>
        <authorList>
            <person name="Wang H."/>
        </authorList>
    </citation>
    <scope>NUCLEOTIDE SEQUENCE</scope>
    <source>
        <strain evidence="10">S41</strain>
    </source>
</reference>
<dbReference type="PANTHER" id="PTHR23502">
    <property type="entry name" value="MAJOR FACILITATOR SUPERFAMILY"/>
    <property type="match status" value="1"/>
</dbReference>
<feature type="transmembrane region" description="Helical" evidence="8">
    <location>
        <begin position="455"/>
        <end position="480"/>
    </location>
</feature>
<feature type="transmembrane region" description="Helical" evidence="8">
    <location>
        <begin position="187"/>
        <end position="206"/>
    </location>
</feature>
<evidence type="ECO:0000256" key="4">
    <source>
        <dbReference type="ARBA" id="ARBA00022989"/>
    </source>
</evidence>
<dbReference type="PROSITE" id="PS50850">
    <property type="entry name" value="MFS"/>
    <property type="match status" value="1"/>
</dbReference>
<dbReference type="FunFam" id="1.20.1250.20:FF:000011">
    <property type="entry name" value="MFS multidrug transporter, putative"/>
    <property type="match status" value="1"/>
</dbReference>
<evidence type="ECO:0000256" key="1">
    <source>
        <dbReference type="ARBA" id="ARBA00004141"/>
    </source>
</evidence>
<keyword evidence="4 8" id="KW-1133">Transmembrane helix</keyword>
<evidence type="ECO:0000256" key="3">
    <source>
        <dbReference type="ARBA" id="ARBA00022692"/>
    </source>
</evidence>
<feature type="transmembrane region" description="Helical" evidence="8">
    <location>
        <begin position="389"/>
        <end position="409"/>
    </location>
</feature>
<feature type="compositionally biased region" description="Polar residues" evidence="7">
    <location>
        <begin position="59"/>
        <end position="69"/>
    </location>
</feature>
<dbReference type="Gene3D" id="1.20.1250.20">
    <property type="entry name" value="MFS general substrate transporter like domains"/>
    <property type="match status" value="1"/>
</dbReference>
<feature type="compositionally biased region" description="Basic and acidic residues" evidence="7">
    <location>
        <begin position="22"/>
        <end position="36"/>
    </location>
</feature>